<evidence type="ECO:0000259" key="7">
    <source>
        <dbReference type="Pfam" id="PF02668"/>
    </source>
</evidence>
<dbReference type="Pfam" id="PF06155">
    <property type="entry name" value="GBBH-like_N"/>
    <property type="match status" value="1"/>
</dbReference>
<evidence type="ECO:0000256" key="6">
    <source>
        <dbReference type="ARBA" id="ARBA00023004"/>
    </source>
</evidence>
<reference evidence="9 10" key="1">
    <citation type="submission" date="2018-12" db="EMBL/GenBank/DDBJ databases">
        <title>Draft genome sequence of Xylaria grammica IHI A82.</title>
        <authorList>
            <person name="Buettner E."/>
            <person name="Kellner H."/>
        </authorList>
    </citation>
    <scope>NUCLEOTIDE SEQUENCE [LARGE SCALE GENOMIC DNA]</scope>
    <source>
        <strain evidence="9 10">IHI A82</strain>
    </source>
</reference>
<keyword evidence="5" id="KW-0560">Oxidoreductase</keyword>
<sequence>MSARIVLRRSLQLVPRSIYKAPKHGLQRQGLDFAHHRLSTSAEPPPTPSAAPDVDNQLSSSKSIFRKVGLFHWKTNHDNPLSAIKCHGSFAADPVVVDRAWLRDACPCEKCVDHSSGQKRHASTDVPTSLPISALKPTEDGGVQIHFELDFSTGGTHVSTYPRDFWSQLFRKPVEAAPKTELWNQEMMVKLSPYFSYETFMAGGAEYRQAMTTLSLYGLIFLDDVPSSEEAVKDIAGKIGVIQNTFYGTTWDVKSKPNAENVAYTNSYLGLHQDMLYLREVPRIQILHCLQNTCEGGDSLFSDSSRAAHQFRKQFPEEAESLTRRHLTYHYDKGGHSYQQSRPVLSYQSKPTVYWSPPFQSPIQPDELTRDGAFSFKQWHKGAKKFQEIFASWDSVYQHKMRPGQCSIFDNPRVLHGRLAFDSNGERWLKGTYVDSDSYESRLKSLNIT</sequence>
<dbReference type="STRING" id="363999.A0A439DI32"/>
<dbReference type="AlphaFoldDB" id="A0A439DI32"/>
<organism evidence="9 10">
    <name type="scientific">Xylaria grammica</name>
    <dbReference type="NCBI Taxonomy" id="363999"/>
    <lineage>
        <taxon>Eukaryota</taxon>
        <taxon>Fungi</taxon>
        <taxon>Dikarya</taxon>
        <taxon>Ascomycota</taxon>
        <taxon>Pezizomycotina</taxon>
        <taxon>Sordariomycetes</taxon>
        <taxon>Xylariomycetidae</taxon>
        <taxon>Xylariales</taxon>
        <taxon>Xylariaceae</taxon>
        <taxon>Xylaria</taxon>
    </lineage>
</organism>
<evidence type="ECO:0000256" key="4">
    <source>
        <dbReference type="ARBA" id="ARBA00022964"/>
    </source>
</evidence>
<proteinExistence type="inferred from homology"/>
<keyword evidence="10" id="KW-1185">Reference proteome</keyword>
<gene>
    <name evidence="9" type="ORF">EKO27_g1050</name>
</gene>
<dbReference type="EMBL" id="RYZI01000014">
    <property type="protein sequence ID" value="RWA14054.1"/>
    <property type="molecule type" value="Genomic_DNA"/>
</dbReference>
<dbReference type="GO" id="GO:0046872">
    <property type="term" value="F:metal ion binding"/>
    <property type="evidence" value="ECO:0007669"/>
    <property type="project" value="UniProtKB-KW"/>
</dbReference>
<name>A0A439DI32_9PEZI</name>
<dbReference type="CDD" id="cd00250">
    <property type="entry name" value="CAS_like"/>
    <property type="match status" value="1"/>
</dbReference>
<dbReference type="PANTHER" id="PTHR10696">
    <property type="entry name" value="GAMMA-BUTYROBETAINE HYDROXYLASE-RELATED"/>
    <property type="match status" value="1"/>
</dbReference>
<comment type="caution">
    <text evidence="9">The sequence shown here is derived from an EMBL/GenBank/DDBJ whole genome shotgun (WGS) entry which is preliminary data.</text>
</comment>
<comment type="similarity">
    <text evidence="2">Belongs to the gamma-BBH/TMLD family.</text>
</comment>
<feature type="domain" description="TauD/TfdA-like" evidence="7">
    <location>
        <begin position="207"/>
        <end position="433"/>
    </location>
</feature>
<dbReference type="InterPro" id="IPR042098">
    <property type="entry name" value="TauD-like_sf"/>
</dbReference>
<evidence type="ECO:0000256" key="5">
    <source>
        <dbReference type="ARBA" id="ARBA00023002"/>
    </source>
</evidence>
<dbReference type="Pfam" id="PF02668">
    <property type="entry name" value="TauD"/>
    <property type="match status" value="1"/>
</dbReference>
<evidence type="ECO:0000259" key="8">
    <source>
        <dbReference type="Pfam" id="PF06155"/>
    </source>
</evidence>
<dbReference type="PANTHER" id="PTHR10696:SF25">
    <property type="entry name" value="OXIDOREDUCTASE AIM17-RELATED"/>
    <property type="match status" value="1"/>
</dbReference>
<keyword evidence="6" id="KW-0408">Iron</keyword>
<dbReference type="GO" id="GO:0005739">
    <property type="term" value="C:mitochondrion"/>
    <property type="evidence" value="ECO:0007669"/>
    <property type="project" value="TreeGrafter"/>
</dbReference>
<keyword evidence="3" id="KW-0479">Metal-binding</keyword>
<keyword evidence="4" id="KW-0223">Dioxygenase</keyword>
<dbReference type="Gene3D" id="3.60.130.10">
    <property type="entry name" value="Clavaminate synthase-like"/>
    <property type="match status" value="1"/>
</dbReference>
<protein>
    <recommendedName>
        <fullName evidence="11">TauD/TfdA-like domain-containing protein</fullName>
    </recommendedName>
</protein>
<dbReference type="SUPFAM" id="SSF51197">
    <property type="entry name" value="Clavaminate synthase-like"/>
    <property type="match status" value="1"/>
</dbReference>
<dbReference type="GO" id="GO:0045329">
    <property type="term" value="P:carnitine biosynthetic process"/>
    <property type="evidence" value="ECO:0007669"/>
    <property type="project" value="TreeGrafter"/>
</dbReference>
<evidence type="ECO:0000256" key="3">
    <source>
        <dbReference type="ARBA" id="ARBA00022723"/>
    </source>
</evidence>
<dbReference type="InterPro" id="IPR010376">
    <property type="entry name" value="GBBH-like_N"/>
</dbReference>
<evidence type="ECO:0000256" key="1">
    <source>
        <dbReference type="ARBA" id="ARBA00001954"/>
    </source>
</evidence>
<dbReference type="Gene3D" id="3.30.2020.30">
    <property type="match status" value="1"/>
</dbReference>
<feature type="domain" description="Gamma-butyrobetaine hydroxylase-like N-terminal" evidence="8">
    <location>
        <begin position="98"/>
        <end position="152"/>
    </location>
</feature>
<dbReference type="GO" id="GO:0016706">
    <property type="term" value="F:2-oxoglutarate-dependent dioxygenase activity"/>
    <property type="evidence" value="ECO:0007669"/>
    <property type="project" value="UniProtKB-ARBA"/>
</dbReference>
<evidence type="ECO:0000256" key="2">
    <source>
        <dbReference type="ARBA" id="ARBA00008654"/>
    </source>
</evidence>
<comment type="cofactor">
    <cofactor evidence="1">
        <name>Fe(2+)</name>
        <dbReference type="ChEBI" id="CHEBI:29033"/>
    </cofactor>
</comment>
<evidence type="ECO:0000313" key="9">
    <source>
        <dbReference type="EMBL" id="RWA14054.1"/>
    </source>
</evidence>
<accession>A0A439DI32</accession>
<dbReference type="InterPro" id="IPR003819">
    <property type="entry name" value="TauD/TfdA-like"/>
</dbReference>
<evidence type="ECO:0000313" key="10">
    <source>
        <dbReference type="Proteomes" id="UP000286045"/>
    </source>
</evidence>
<evidence type="ECO:0008006" key="11">
    <source>
        <dbReference type="Google" id="ProtNLM"/>
    </source>
</evidence>
<dbReference type="Proteomes" id="UP000286045">
    <property type="component" value="Unassembled WGS sequence"/>
</dbReference>
<dbReference type="InterPro" id="IPR050411">
    <property type="entry name" value="AlphaKG_dependent_hydroxylases"/>
</dbReference>
<dbReference type="InterPro" id="IPR038492">
    <property type="entry name" value="GBBH-like_N_sf"/>
</dbReference>